<dbReference type="EMBL" id="CP042266">
    <property type="protein sequence ID" value="QDY80964.1"/>
    <property type="molecule type" value="Genomic_DNA"/>
</dbReference>
<feature type="transmembrane region" description="Helical" evidence="1">
    <location>
        <begin position="102"/>
        <end position="121"/>
    </location>
</feature>
<feature type="transmembrane region" description="Helical" evidence="1">
    <location>
        <begin position="74"/>
        <end position="96"/>
    </location>
</feature>
<dbReference type="AlphaFoldDB" id="A0A5B8JKB4"/>
<evidence type="ECO:0000313" key="3">
    <source>
        <dbReference type="Proteomes" id="UP000320580"/>
    </source>
</evidence>
<reference evidence="2 3" key="1">
    <citation type="submission" date="2019-07" db="EMBL/GenBank/DDBJ databases">
        <authorList>
            <person name="Zhu P."/>
        </authorList>
    </citation>
    <scope>NUCLEOTIDE SEQUENCE [LARGE SCALE GENOMIC DNA]</scope>
    <source>
        <strain evidence="2 3">SSL-25</strain>
    </source>
</reference>
<evidence type="ECO:0000256" key="1">
    <source>
        <dbReference type="SAM" id="Phobius"/>
    </source>
</evidence>
<organism evidence="2 3">
    <name type="scientific">Streptomyces qinzhouensis</name>
    <dbReference type="NCBI Taxonomy" id="2599401"/>
    <lineage>
        <taxon>Bacteria</taxon>
        <taxon>Bacillati</taxon>
        <taxon>Actinomycetota</taxon>
        <taxon>Actinomycetes</taxon>
        <taxon>Kitasatosporales</taxon>
        <taxon>Streptomycetaceae</taxon>
        <taxon>Streptomyces</taxon>
    </lineage>
</organism>
<dbReference type="OrthoDB" id="4230156at2"/>
<gene>
    <name evidence="2" type="ORF">FQU76_11795</name>
</gene>
<keyword evidence="1" id="KW-0472">Membrane</keyword>
<evidence type="ECO:0000313" key="2">
    <source>
        <dbReference type="EMBL" id="QDY80964.1"/>
    </source>
</evidence>
<keyword evidence="1" id="KW-1133">Transmembrane helix</keyword>
<dbReference type="KEGG" id="sqz:FQU76_11795"/>
<proteinExistence type="predicted"/>
<feature type="transmembrane region" description="Helical" evidence="1">
    <location>
        <begin position="29"/>
        <end position="45"/>
    </location>
</feature>
<keyword evidence="3" id="KW-1185">Reference proteome</keyword>
<name>A0A5B8JKB4_9ACTN</name>
<dbReference type="Proteomes" id="UP000320580">
    <property type="component" value="Chromosome"/>
</dbReference>
<accession>A0A5B8JKB4</accession>
<sequence length="138" mass="14616">MRFGPVAAGLVALLATLLPEGNPLRWVPVVLFLAAGPGIAVLRVCEPRLRRDSAVGPEDDWEHDFGRDSDRLELLMLAVFLSTALAVLGATALIALKFFSGTGLLLLLIGTTAVAAACPRLPEGRHRSETPATPPRQG</sequence>
<keyword evidence="1" id="KW-0812">Transmembrane</keyword>
<protein>
    <submittedName>
        <fullName evidence="2">Uncharacterized protein</fullName>
    </submittedName>
</protein>